<dbReference type="GO" id="GO:0008234">
    <property type="term" value="F:cysteine-type peptidase activity"/>
    <property type="evidence" value="ECO:0007669"/>
    <property type="project" value="UniProtKB-KW"/>
</dbReference>
<proteinExistence type="inferred from homology"/>
<keyword evidence="3" id="KW-0378">Hydrolase</keyword>
<evidence type="ECO:0000256" key="7">
    <source>
        <dbReference type="SAM" id="SignalP"/>
    </source>
</evidence>
<dbReference type="GO" id="GO:0006508">
    <property type="term" value="P:proteolysis"/>
    <property type="evidence" value="ECO:0007669"/>
    <property type="project" value="UniProtKB-KW"/>
</dbReference>
<feature type="region of interest" description="Disordered" evidence="6">
    <location>
        <begin position="206"/>
        <end position="253"/>
    </location>
</feature>
<dbReference type="PANTHER" id="PTHR47359:SF3">
    <property type="entry name" value="NLP_P60 DOMAIN-CONTAINING PROTEIN-RELATED"/>
    <property type="match status" value="1"/>
</dbReference>
<feature type="coiled-coil region" evidence="5">
    <location>
        <begin position="31"/>
        <end position="93"/>
    </location>
</feature>
<dbReference type="Proteomes" id="UP000652477">
    <property type="component" value="Unassembled WGS sequence"/>
</dbReference>
<dbReference type="Pfam" id="PF00877">
    <property type="entry name" value="NLPC_P60"/>
    <property type="match status" value="1"/>
</dbReference>
<sequence>MKLKKIHSAALATALTCSLVVTPVFAEPESTESLENQKAAAESELSDLQSQLNTLIQKANDLELDLISKGQEIAQAEQDLEVAQEKEQEQYDAMKLRIKYMYESGDGQAAERVLSSGSISELLTQAEYAEKVHSYDRDQLEEYAATVQEVETLQDTLETEMENLQSMESDYQAQQEALNTTISSKSAEVENIDAMIQEAAKKAAEEAAAKQAAEEAANNNGGGNNGSQNTPTDNGGGSDSGGSSWTPPSYDSSTGNAIVDRAYSQLGAAYEWGACRPGAFDCSGFVSYCLTGSYTRLGTTYTFLGWPQVSDPQPGDVCVNADHCGIYIGGGQMIHAATEGVGVIIGPVQGGMIYVRY</sequence>
<evidence type="ECO:0000256" key="1">
    <source>
        <dbReference type="ARBA" id="ARBA00007074"/>
    </source>
</evidence>
<feature type="domain" description="NlpC/P60" evidence="8">
    <location>
        <begin position="252"/>
        <end position="357"/>
    </location>
</feature>
<keyword evidence="5" id="KW-0175">Coiled coil</keyword>
<evidence type="ECO:0000256" key="5">
    <source>
        <dbReference type="SAM" id="Coils"/>
    </source>
</evidence>
<evidence type="ECO:0000259" key="8">
    <source>
        <dbReference type="PROSITE" id="PS51935"/>
    </source>
</evidence>
<reference evidence="9" key="1">
    <citation type="submission" date="2020-08" db="EMBL/GenBank/DDBJ databases">
        <title>Genome public.</title>
        <authorList>
            <person name="Liu C."/>
            <person name="Sun Q."/>
        </authorList>
    </citation>
    <scope>NUCLEOTIDE SEQUENCE</scope>
    <source>
        <strain evidence="9">NSJ-55</strain>
    </source>
</reference>
<evidence type="ECO:0000256" key="2">
    <source>
        <dbReference type="ARBA" id="ARBA00022670"/>
    </source>
</evidence>
<dbReference type="SUPFAM" id="SSF54001">
    <property type="entry name" value="Cysteine proteinases"/>
    <property type="match status" value="1"/>
</dbReference>
<dbReference type="PANTHER" id="PTHR47359">
    <property type="entry name" value="PEPTIDOGLYCAN DL-ENDOPEPTIDASE CWLO"/>
    <property type="match status" value="1"/>
</dbReference>
<keyword evidence="4" id="KW-0788">Thiol protease</keyword>
<dbReference type="EMBL" id="JACOPF010000004">
    <property type="protein sequence ID" value="MBC5690220.1"/>
    <property type="molecule type" value="Genomic_DNA"/>
</dbReference>
<dbReference type="PROSITE" id="PS51935">
    <property type="entry name" value="NLPC_P60"/>
    <property type="match status" value="1"/>
</dbReference>
<name>A0A923LK11_9FIRM</name>
<keyword evidence="7" id="KW-0732">Signal</keyword>
<protein>
    <submittedName>
        <fullName evidence="9">C40 family peptidase</fullName>
    </submittedName>
</protein>
<feature type="compositionally biased region" description="Low complexity" evidence="6">
    <location>
        <begin position="209"/>
        <end position="219"/>
    </location>
</feature>
<evidence type="ECO:0000256" key="6">
    <source>
        <dbReference type="SAM" id="MobiDB-lite"/>
    </source>
</evidence>
<dbReference type="Gene3D" id="6.10.250.3150">
    <property type="match status" value="1"/>
</dbReference>
<evidence type="ECO:0000256" key="4">
    <source>
        <dbReference type="ARBA" id="ARBA00022807"/>
    </source>
</evidence>
<feature type="chain" id="PRO_5036941931" evidence="7">
    <location>
        <begin position="27"/>
        <end position="357"/>
    </location>
</feature>
<keyword evidence="2" id="KW-0645">Protease</keyword>
<evidence type="ECO:0000313" key="9">
    <source>
        <dbReference type="EMBL" id="MBC5690220.1"/>
    </source>
</evidence>
<dbReference type="RefSeq" id="WP_186876880.1">
    <property type="nucleotide sequence ID" value="NZ_JACOPF010000004.1"/>
</dbReference>
<evidence type="ECO:0000313" key="10">
    <source>
        <dbReference type="Proteomes" id="UP000652477"/>
    </source>
</evidence>
<feature type="signal peptide" evidence="7">
    <location>
        <begin position="1"/>
        <end position="26"/>
    </location>
</feature>
<accession>A0A923LK11</accession>
<gene>
    <name evidence="9" type="ORF">H8S37_14980</name>
</gene>
<dbReference type="InterPro" id="IPR000064">
    <property type="entry name" value="NLP_P60_dom"/>
</dbReference>
<dbReference type="AlphaFoldDB" id="A0A923LK11"/>
<comment type="caution">
    <text evidence="9">The sequence shown here is derived from an EMBL/GenBank/DDBJ whole genome shotgun (WGS) entry which is preliminary data.</text>
</comment>
<comment type="similarity">
    <text evidence="1">Belongs to the peptidase C40 family.</text>
</comment>
<dbReference type="InterPro" id="IPR038765">
    <property type="entry name" value="Papain-like_cys_pep_sf"/>
</dbReference>
<dbReference type="InterPro" id="IPR051794">
    <property type="entry name" value="PG_Endopeptidase_C40"/>
</dbReference>
<organism evidence="9 10">
    <name type="scientific">Mediterraneibacter hominis</name>
    <dbReference type="NCBI Taxonomy" id="2763054"/>
    <lineage>
        <taxon>Bacteria</taxon>
        <taxon>Bacillati</taxon>
        <taxon>Bacillota</taxon>
        <taxon>Clostridia</taxon>
        <taxon>Lachnospirales</taxon>
        <taxon>Lachnospiraceae</taxon>
        <taxon>Mediterraneibacter</taxon>
    </lineage>
</organism>
<keyword evidence="10" id="KW-1185">Reference proteome</keyword>
<evidence type="ECO:0000256" key="3">
    <source>
        <dbReference type="ARBA" id="ARBA00022801"/>
    </source>
</evidence>
<dbReference type="Gene3D" id="3.90.1720.10">
    <property type="entry name" value="endopeptidase domain like (from Nostoc punctiforme)"/>
    <property type="match status" value="1"/>
</dbReference>